<dbReference type="Gene3D" id="3.40.50.1010">
    <property type="entry name" value="5'-nuclease"/>
    <property type="match status" value="1"/>
</dbReference>
<dbReference type="EMBL" id="CP019605">
    <property type="protein sequence ID" value="AQP43903.1"/>
    <property type="molecule type" value="Genomic_DNA"/>
</dbReference>
<dbReference type="GO" id="GO:0004540">
    <property type="term" value="F:RNA nuclease activity"/>
    <property type="evidence" value="ECO:0007669"/>
    <property type="project" value="InterPro"/>
</dbReference>
<keyword evidence="8" id="KW-1185">Reference proteome</keyword>
<dbReference type="OrthoDB" id="556169at2"/>
<evidence type="ECO:0000256" key="3">
    <source>
        <dbReference type="ARBA" id="ARBA00022723"/>
    </source>
</evidence>
<feature type="binding site" evidence="6">
    <location>
        <position position="5"/>
    </location>
    <ligand>
        <name>Mg(2+)</name>
        <dbReference type="ChEBI" id="CHEBI:18420"/>
    </ligand>
</feature>
<dbReference type="HAMAP" id="MF_00265">
    <property type="entry name" value="VapC_Nob1"/>
    <property type="match status" value="1"/>
</dbReference>
<dbReference type="RefSeq" id="WP_077340470.1">
    <property type="nucleotide sequence ID" value="NZ_CP019605.1"/>
</dbReference>
<dbReference type="AlphaFoldDB" id="A0A1Q2CCQ3"/>
<dbReference type="InterPro" id="IPR022907">
    <property type="entry name" value="VapC_family"/>
</dbReference>
<accession>A0A1Q2CCQ3</accession>
<evidence type="ECO:0000256" key="5">
    <source>
        <dbReference type="ARBA" id="ARBA00022842"/>
    </source>
</evidence>
<dbReference type="SUPFAM" id="SSF88723">
    <property type="entry name" value="PIN domain-like"/>
    <property type="match status" value="1"/>
</dbReference>
<dbReference type="GO" id="GO:0090729">
    <property type="term" value="F:toxin activity"/>
    <property type="evidence" value="ECO:0007669"/>
    <property type="project" value="UniProtKB-KW"/>
</dbReference>
<evidence type="ECO:0000256" key="6">
    <source>
        <dbReference type="HAMAP-Rule" id="MF_00265"/>
    </source>
</evidence>
<reference evidence="7 8" key="1">
    <citation type="journal article" date="2016" name="Int. J. Syst. Evol. Microbiol.">
        <title>Tessaracoccus flavus sp. nov., isolated from the drainage system of a lindane-producing factory.</title>
        <authorList>
            <person name="Kumari R."/>
            <person name="Singh P."/>
            <person name="Schumann P."/>
            <person name="Lal R."/>
        </authorList>
    </citation>
    <scope>NUCLEOTIDE SEQUENCE [LARGE SCALE GENOMIC DNA]</scope>
    <source>
        <strain evidence="7 8">RP1T</strain>
    </source>
</reference>
<comment type="cofactor">
    <cofactor evidence="6">
        <name>Mg(2+)</name>
        <dbReference type="ChEBI" id="CHEBI:18420"/>
    </cofactor>
</comment>
<keyword evidence="1 6" id="KW-1277">Toxin-antitoxin system</keyword>
<keyword evidence="4 6" id="KW-0378">Hydrolase</keyword>
<gene>
    <name evidence="6" type="primary">vapC</name>
    <name evidence="7" type="ORF">RPIT_02975</name>
</gene>
<keyword evidence="3 6" id="KW-0479">Metal-binding</keyword>
<dbReference type="GO" id="GO:0016787">
    <property type="term" value="F:hydrolase activity"/>
    <property type="evidence" value="ECO:0007669"/>
    <property type="project" value="UniProtKB-KW"/>
</dbReference>
<evidence type="ECO:0000313" key="8">
    <source>
        <dbReference type="Proteomes" id="UP000188324"/>
    </source>
</evidence>
<dbReference type="GO" id="GO:0000287">
    <property type="term" value="F:magnesium ion binding"/>
    <property type="evidence" value="ECO:0007669"/>
    <property type="project" value="UniProtKB-UniRule"/>
</dbReference>
<proteinExistence type="inferred from homology"/>
<name>A0A1Q2CCQ3_9ACTN</name>
<comment type="similarity">
    <text evidence="6">Belongs to the PINc/VapC protein family.</text>
</comment>
<dbReference type="KEGG" id="tfl:RPIT_02975"/>
<evidence type="ECO:0000313" key="7">
    <source>
        <dbReference type="EMBL" id="AQP43903.1"/>
    </source>
</evidence>
<sequence length="142" mass="15379">MIALDAPLLVYAHRADSPHHERALATLTTLAAEPVPFAVPWACVNEFLSTVTHPHGYVPPTSPDTALAAVQSLLSLPHVRTLTETADHLRLLSTLIAPGVIGPKMHEARVAAICLGHGITELWTVDRDYSYFPALRTHNPLA</sequence>
<evidence type="ECO:0000256" key="4">
    <source>
        <dbReference type="ARBA" id="ARBA00022801"/>
    </source>
</evidence>
<keyword evidence="5 6" id="KW-0460">Magnesium</keyword>
<dbReference type="EC" id="3.1.-.-" evidence="6"/>
<dbReference type="InterPro" id="IPR029060">
    <property type="entry name" value="PIN-like_dom_sf"/>
</dbReference>
<comment type="function">
    <text evidence="6">Toxic component of a toxin-antitoxin (TA) system. An RNase.</text>
</comment>
<keyword evidence="6" id="KW-0800">Toxin</keyword>
<evidence type="ECO:0000256" key="1">
    <source>
        <dbReference type="ARBA" id="ARBA00022649"/>
    </source>
</evidence>
<keyword evidence="2 6" id="KW-0540">Nuclease</keyword>
<comment type="caution">
    <text evidence="6">Lacks conserved residue(s) required for the propagation of feature annotation.</text>
</comment>
<dbReference type="STRING" id="1610493.RPIT_02975"/>
<evidence type="ECO:0000256" key="2">
    <source>
        <dbReference type="ARBA" id="ARBA00022722"/>
    </source>
</evidence>
<protein>
    <recommendedName>
        <fullName evidence="6">Ribonuclease VapC</fullName>
        <shortName evidence="6">RNase VapC</shortName>
        <ecNumber evidence="6">3.1.-.-</ecNumber>
    </recommendedName>
    <alternativeName>
        <fullName evidence="6">Toxin VapC</fullName>
    </alternativeName>
</protein>
<dbReference type="Proteomes" id="UP000188324">
    <property type="component" value="Chromosome"/>
</dbReference>
<organism evidence="7 8">
    <name type="scientific">Tessaracoccus flavus</name>
    <dbReference type="NCBI Taxonomy" id="1610493"/>
    <lineage>
        <taxon>Bacteria</taxon>
        <taxon>Bacillati</taxon>
        <taxon>Actinomycetota</taxon>
        <taxon>Actinomycetes</taxon>
        <taxon>Propionibacteriales</taxon>
        <taxon>Propionibacteriaceae</taxon>
        <taxon>Tessaracoccus</taxon>
    </lineage>
</organism>